<organism evidence="1 2">
    <name type="scientific">Corynebacterium marambiense</name>
    <dbReference type="NCBI Taxonomy" id="2765364"/>
    <lineage>
        <taxon>Bacteria</taxon>
        <taxon>Bacillati</taxon>
        <taxon>Actinomycetota</taxon>
        <taxon>Actinomycetes</taxon>
        <taxon>Mycobacteriales</taxon>
        <taxon>Corynebacteriaceae</taxon>
        <taxon>Corynebacterium</taxon>
    </lineage>
</organism>
<comment type="caution">
    <text evidence="1">The sequence shown here is derived from an EMBL/GenBank/DDBJ whole genome shotgun (WGS) entry which is preliminary data.</text>
</comment>
<evidence type="ECO:0000313" key="1">
    <source>
        <dbReference type="EMBL" id="MBI9000930.1"/>
    </source>
</evidence>
<gene>
    <name evidence="1" type="ORF">JDV76_08110</name>
</gene>
<protein>
    <submittedName>
        <fullName evidence="1">Uncharacterized protein</fullName>
    </submittedName>
</protein>
<name>A0ABS0VW06_9CORY</name>
<dbReference type="RefSeq" id="WP_198736338.1">
    <property type="nucleotide sequence ID" value="NZ_JAEIOT010000007.1"/>
</dbReference>
<proteinExistence type="predicted"/>
<accession>A0ABS0VW06</accession>
<keyword evidence="2" id="KW-1185">Reference proteome</keyword>
<sequence>MDLHSLHLLFSGWSSWSFIRSVRAALTVDLIAVPAATMYLVALGGGFTGESAFISVGVIAGMSAQSVSAPWDCEAPPQGMSGMDDVGIPYVLCFGVAGASVGLLDL</sequence>
<evidence type="ECO:0000313" key="2">
    <source>
        <dbReference type="Proteomes" id="UP000625574"/>
    </source>
</evidence>
<dbReference type="Proteomes" id="UP000625574">
    <property type="component" value="Unassembled WGS sequence"/>
</dbReference>
<dbReference type="EMBL" id="JAEIOT010000007">
    <property type="protein sequence ID" value="MBI9000930.1"/>
    <property type="molecule type" value="Genomic_DNA"/>
</dbReference>
<reference evidence="1 2" key="1">
    <citation type="submission" date="2020-12" db="EMBL/GenBank/DDBJ databases">
        <title>Genome public.</title>
        <authorList>
            <person name="Sun Q."/>
        </authorList>
    </citation>
    <scope>NUCLEOTIDE SEQUENCE [LARGE SCALE GENOMIC DNA]</scope>
    <source>
        <strain evidence="1 2">CCM 8864</strain>
    </source>
</reference>